<proteinExistence type="predicted"/>
<feature type="region of interest" description="Disordered" evidence="1">
    <location>
        <begin position="347"/>
        <end position="387"/>
    </location>
</feature>
<keyword evidence="3" id="KW-1185">Reference proteome</keyword>
<dbReference type="OrthoDB" id="5426169at2759"/>
<dbReference type="Proteomes" id="UP000276215">
    <property type="component" value="Unassembled WGS sequence"/>
</dbReference>
<gene>
    <name evidence="2" type="ORF">L873DRAFT_1807512</name>
</gene>
<evidence type="ECO:0000313" key="3">
    <source>
        <dbReference type="Proteomes" id="UP000276215"/>
    </source>
</evidence>
<feature type="compositionally biased region" description="Basic and acidic residues" evidence="1">
    <location>
        <begin position="367"/>
        <end position="385"/>
    </location>
</feature>
<feature type="region of interest" description="Disordered" evidence="1">
    <location>
        <begin position="91"/>
        <end position="113"/>
    </location>
</feature>
<evidence type="ECO:0000313" key="2">
    <source>
        <dbReference type="EMBL" id="RPA98830.1"/>
    </source>
</evidence>
<feature type="region of interest" description="Disordered" evidence="1">
    <location>
        <begin position="257"/>
        <end position="289"/>
    </location>
</feature>
<feature type="compositionally biased region" description="Polar residues" evidence="1">
    <location>
        <begin position="446"/>
        <end position="467"/>
    </location>
</feature>
<feature type="compositionally biased region" description="Low complexity" evidence="1">
    <location>
        <begin position="353"/>
        <end position="366"/>
    </location>
</feature>
<dbReference type="EMBL" id="ML120392">
    <property type="protein sequence ID" value="RPA98830.1"/>
    <property type="molecule type" value="Genomic_DNA"/>
</dbReference>
<evidence type="ECO:0000256" key="1">
    <source>
        <dbReference type="SAM" id="MobiDB-lite"/>
    </source>
</evidence>
<feature type="region of interest" description="Disordered" evidence="1">
    <location>
        <begin position="422"/>
        <end position="467"/>
    </location>
</feature>
<dbReference type="AlphaFoldDB" id="A0A3N4JRP2"/>
<feature type="compositionally biased region" description="Low complexity" evidence="1">
    <location>
        <begin position="97"/>
        <end position="113"/>
    </location>
</feature>
<name>A0A3N4JRP2_9PEZI</name>
<sequence>MATLPFLLLEKNKTIALGFVAHKTKLFNFFYSSTRFTDFKNNHQFKRLSLSPSQVKAAIYLFLSRPSCQTCIRKFSKQTLHPDLNPITNYQPPRLNTTTKQHTKMTTETETETPSTIPRMLATTFFSIIILLISDLTPPYMKGYLMILLPRAIPLEQLILYRIDILFWMSVIIYTSCMKPYYDKLARFFDSIGAYIAMCEFVYKSLELAEQEMSEVGGLSGCLIFTESELVAPYIASKDTDSSAVFETPAAPITPWLEPGNPGLTMEETPTSSMEHPPSSPITPSKETTREYTPFKIEEKSPLDENTTDIDPLYVEYLPTPPTIRHRPLKWHCGGKYLDGTPILASRNQNADTTASPTTSKKAATPSEKETSPTTLESHEERGNGEELDISDLFSLASNSSFISTSLEDTFGARAARREKYSPLLLEDMTPPPSPTPTPTRLGKKCTSSQNEKNVSIPHTNTNTNKGTFLEDEDTIMQEVPWTNSRYISDAMDSWGTTPEPINKDEMVVAVSSSWSKDQNISLYDRDDLDGVSEEDFLRITNAWAAGLLEVCERKLSGVAL</sequence>
<accession>A0A3N4JRP2</accession>
<protein>
    <submittedName>
        <fullName evidence="2">Uncharacterized protein</fullName>
    </submittedName>
</protein>
<reference evidence="2 3" key="1">
    <citation type="journal article" date="2018" name="Nat. Ecol. Evol.">
        <title>Pezizomycetes genomes reveal the molecular basis of ectomycorrhizal truffle lifestyle.</title>
        <authorList>
            <person name="Murat C."/>
            <person name="Payen T."/>
            <person name="Noel B."/>
            <person name="Kuo A."/>
            <person name="Morin E."/>
            <person name="Chen J."/>
            <person name="Kohler A."/>
            <person name="Krizsan K."/>
            <person name="Balestrini R."/>
            <person name="Da Silva C."/>
            <person name="Montanini B."/>
            <person name="Hainaut M."/>
            <person name="Levati E."/>
            <person name="Barry K.W."/>
            <person name="Belfiori B."/>
            <person name="Cichocki N."/>
            <person name="Clum A."/>
            <person name="Dockter R.B."/>
            <person name="Fauchery L."/>
            <person name="Guy J."/>
            <person name="Iotti M."/>
            <person name="Le Tacon F."/>
            <person name="Lindquist E.A."/>
            <person name="Lipzen A."/>
            <person name="Malagnac F."/>
            <person name="Mello A."/>
            <person name="Molinier V."/>
            <person name="Miyauchi S."/>
            <person name="Poulain J."/>
            <person name="Riccioni C."/>
            <person name="Rubini A."/>
            <person name="Sitrit Y."/>
            <person name="Splivallo R."/>
            <person name="Traeger S."/>
            <person name="Wang M."/>
            <person name="Zifcakova L."/>
            <person name="Wipf D."/>
            <person name="Zambonelli A."/>
            <person name="Paolocci F."/>
            <person name="Nowrousian M."/>
            <person name="Ottonello S."/>
            <person name="Baldrian P."/>
            <person name="Spatafora J.W."/>
            <person name="Henrissat B."/>
            <person name="Nagy L.G."/>
            <person name="Aury J.M."/>
            <person name="Wincker P."/>
            <person name="Grigoriev I.V."/>
            <person name="Bonfante P."/>
            <person name="Martin F.M."/>
        </authorList>
    </citation>
    <scope>NUCLEOTIDE SEQUENCE [LARGE SCALE GENOMIC DNA]</scope>
    <source>
        <strain evidence="2 3">120613-1</strain>
    </source>
</reference>
<organism evidence="2 3">
    <name type="scientific">Choiromyces venosus 120613-1</name>
    <dbReference type="NCBI Taxonomy" id="1336337"/>
    <lineage>
        <taxon>Eukaryota</taxon>
        <taxon>Fungi</taxon>
        <taxon>Dikarya</taxon>
        <taxon>Ascomycota</taxon>
        <taxon>Pezizomycotina</taxon>
        <taxon>Pezizomycetes</taxon>
        <taxon>Pezizales</taxon>
        <taxon>Tuberaceae</taxon>
        <taxon>Choiromyces</taxon>
    </lineage>
</organism>